<organism evidence="1 2">
    <name type="scientific">Thamnidium elegans</name>
    <dbReference type="NCBI Taxonomy" id="101142"/>
    <lineage>
        <taxon>Eukaryota</taxon>
        <taxon>Fungi</taxon>
        <taxon>Fungi incertae sedis</taxon>
        <taxon>Mucoromycota</taxon>
        <taxon>Mucoromycotina</taxon>
        <taxon>Mucoromycetes</taxon>
        <taxon>Mucorales</taxon>
        <taxon>Mucorineae</taxon>
        <taxon>Mucoraceae</taxon>
        <taxon>Thamnidium</taxon>
    </lineage>
</organism>
<dbReference type="AlphaFoldDB" id="A0A8H7VYP6"/>
<accession>A0A8H7VYP6</accession>
<sequence length="115" mass="13128">MPQSNQDGLKQKASRLLEKLQLLPFRKMKTVLEEKRCPTSCIMGYYGKNVDNNTNYEISNVNYYLTASCTNSSCLDTTAARLWNRDLAAVLNFKKILFGLRSGPRPPHFTHNAKQ</sequence>
<reference evidence="1" key="1">
    <citation type="submission" date="2021-01" db="EMBL/GenBank/DDBJ databases">
        <title>Metabolic potential, ecology and presence of endohyphal bacteria is reflected in genomic diversity of Mucoromycotina.</title>
        <authorList>
            <person name="Muszewska A."/>
            <person name="Okrasinska A."/>
            <person name="Steczkiewicz K."/>
            <person name="Drgas O."/>
            <person name="Orlowska M."/>
            <person name="Perlinska-Lenart U."/>
            <person name="Aleksandrzak-Piekarczyk T."/>
            <person name="Szatraj K."/>
            <person name="Zielenkiewicz U."/>
            <person name="Pilsyk S."/>
            <person name="Malc E."/>
            <person name="Mieczkowski P."/>
            <person name="Kruszewska J.S."/>
            <person name="Biernat P."/>
            <person name="Pawlowska J."/>
        </authorList>
    </citation>
    <scope>NUCLEOTIDE SEQUENCE</scope>
    <source>
        <strain evidence="1">WA0000018081</strain>
    </source>
</reference>
<comment type="caution">
    <text evidence="1">The sequence shown here is derived from an EMBL/GenBank/DDBJ whole genome shotgun (WGS) entry which is preliminary data.</text>
</comment>
<keyword evidence="2" id="KW-1185">Reference proteome</keyword>
<name>A0A8H7VYP6_9FUNG</name>
<evidence type="ECO:0000313" key="2">
    <source>
        <dbReference type="Proteomes" id="UP000613177"/>
    </source>
</evidence>
<protein>
    <submittedName>
        <fullName evidence="1">Uncharacterized protein</fullName>
    </submittedName>
</protein>
<dbReference type="Proteomes" id="UP000613177">
    <property type="component" value="Unassembled WGS sequence"/>
</dbReference>
<gene>
    <name evidence="1" type="ORF">INT48_009360</name>
</gene>
<dbReference type="EMBL" id="JAEPRE010000075">
    <property type="protein sequence ID" value="KAG2233573.1"/>
    <property type="molecule type" value="Genomic_DNA"/>
</dbReference>
<proteinExistence type="predicted"/>
<evidence type="ECO:0000313" key="1">
    <source>
        <dbReference type="EMBL" id="KAG2233573.1"/>
    </source>
</evidence>